<evidence type="ECO:0000313" key="2">
    <source>
        <dbReference type="Proteomes" id="UP000765509"/>
    </source>
</evidence>
<gene>
    <name evidence="1" type="ORF">O181_051572</name>
</gene>
<accession>A0A9Q3HPP8</accession>
<evidence type="ECO:0000313" key="1">
    <source>
        <dbReference type="EMBL" id="MBW0511857.1"/>
    </source>
</evidence>
<keyword evidence="2" id="KW-1185">Reference proteome</keyword>
<dbReference type="EMBL" id="AVOT02022417">
    <property type="protein sequence ID" value="MBW0511857.1"/>
    <property type="molecule type" value="Genomic_DNA"/>
</dbReference>
<dbReference type="Gene3D" id="1.10.10.10">
    <property type="entry name" value="Winged helix-like DNA-binding domain superfamily/Winged helix DNA-binding domain"/>
    <property type="match status" value="1"/>
</dbReference>
<dbReference type="AlphaFoldDB" id="A0A9Q3HPP8"/>
<reference evidence="1" key="1">
    <citation type="submission" date="2021-03" db="EMBL/GenBank/DDBJ databases">
        <title>Draft genome sequence of rust myrtle Austropuccinia psidii MF-1, a brazilian biotype.</title>
        <authorList>
            <person name="Quecine M.C."/>
            <person name="Pachon D.M.R."/>
            <person name="Bonatelli M.L."/>
            <person name="Correr F.H."/>
            <person name="Franceschini L.M."/>
            <person name="Leite T.F."/>
            <person name="Margarido G.R.A."/>
            <person name="Almeida C.A."/>
            <person name="Ferrarezi J.A."/>
            <person name="Labate C.A."/>
        </authorList>
    </citation>
    <scope>NUCLEOTIDE SEQUENCE</scope>
    <source>
        <strain evidence="1">MF-1</strain>
    </source>
</reference>
<dbReference type="SUPFAM" id="SSF46689">
    <property type="entry name" value="Homeodomain-like"/>
    <property type="match status" value="1"/>
</dbReference>
<dbReference type="Proteomes" id="UP000765509">
    <property type="component" value="Unassembled WGS sequence"/>
</dbReference>
<protein>
    <submittedName>
        <fullName evidence="1">Uncharacterized protein</fullName>
    </submittedName>
</protein>
<dbReference type="InterPro" id="IPR036388">
    <property type="entry name" value="WH-like_DNA-bd_sf"/>
</dbReference>
<organism evidence="1 2">
    <name type="scientific">Austropuccinia psidii MF-1</name>
    <dbReference type="NCBI Taxonomy" id="1389203"/>
    <lineage>
        <taxon>Eukaryota</taxon>
        <taxon>Fungi</taxon>
        <taxon>Dikarya</taxon>
        <taxon>Basidiomycota</taxon>
        <taxon>Pucciniomycotina</taxon>
        <taxon>Pucciniomycetes</taxon>
        <taxon>Pucciniales</taxon>
        <taxon>Sphaerophragmiaceae</taxon>
        <taxon>Austropuccinia</taxon>
    </lineage>
</organism>
<comment type="caution">
    <text evidence="1">The sequence shown here is derived from an EMBL/GenBank/DDBJ whole genome shotgun (WGS) entry which is preliminary data.</text>
</comment>
<name>A0A9Q3HPP8_9BASI</name>
<sequence>MNVLYSIGNDVFKDRCHLLLKILYNLFQSLMPHLDKRAHGWIVGLCKAGLSICAISQKLNIATTTIHNKIKKYKEQQNFETLPIPG</sequence>
<dbReference type="InterPro" id="IPR009057">
    <property type="entry name" value="Homeodomain-like_sf"/>
</dbReference>
<proteinExistence type="predicted"/>